<comment type="caution">
    <text evidence="1">The sequence shown here is derived from an EMBL/GenBank/DDBJ whole genome shotgun (WGS) entry which is preliminary data.</text>
</comment>
<dbReference type="AlphaFoldDB" id="A0A2N8KM17"/>
<dbReference type="Proteomes" id="UP000235994">
    <property type="component" value="Unassembled WGS sequence"/>
</dbReference>
<dbReference type="EMBL" id="POQS01000002">
    <property type="protein sequence ID" value="PND34501.1"/>
    <property type="molecule type" value="Genomic_DNA"/>
</dbReference>
<proteinExistence type="predicted"/>
<evidence type="ECO:0000313" key="2">
    <source>
        <dbReference type="Proteomes" id="UP000235994"/>
    </source>
</evidence>
<dbReference type="InterPro" id="IPR011048">
    <property type="entry name" value="Haem_d1_sf"/>
</dbReference>
<dbReference type="SUPFAM" id="SSF51004">
    <property type="entry name" value="C-terminal (heme d1) domain of cytochrome cd1-nitrite reductase"/>
    <property type="match status" value="1"/>
</dbReference>
<gene>
    <name evidence="1" type="ORF">C1I89_09920</name>
</gene>
<evidence type="ECO:0008006" key="3">
    <source>
        <dbReference type="Google" id="ProtNLM"/>
    </source>
</evidence>
<dbReference type="InterPro" id="IPR051200">
    <property type="entry name" value="Host-pathogen_enzymatic-act"/>
</dbReference>
<dbReference type="PANTHER" id="PTHR47197">
    <property type="entry name" value="PROTEIN NIRF"/>
    <property type="match status" value="1"/>
</dbReference>
<protein>
    <recommendedName>
        <fullName evidence="3">YncE family protein</fullName>
    </recommendedName>
</protein>
<dbReference type="InterPro" id="IPR015943">
    <property type="entry name" value="WD40/YVTN_repeat-like_dom_sf"/>
</dbReference>
<name>A0A2N8KM17_9BURK</name>
<accession>A0A2N8KM17</accession>
<dbReference type="PANTHER" id="PTHR47197:SF3">
    <property type="entry name" value="DIHYDRO-HEME D1 DEHYDROGENASE"/>
    <property type="match status" value="1"/>
</dbReference>
<dbReference type="Gene3D" id="2.130.10.10">
    <property type="entry name" value="YVTN repeat-like/Quinoprotein amine dehydrogenase"/>
    <property type="match status" value="2"/>
</dbReference>
<evidence type="ECO:0000313" key="1">
    <source>
        <dbReference type="EMBL" id="PND34501.1"/>
    </source>
</evidence>
<organism evidence="1 2">
    <name type="scientific">Achromobacter pulmonis</name>
    <dbReference type="NCBI Taxonomy" id="1389932"/>
    <lineage>
        <taxon>Bacteria</taxon>
        <taxon>Pseudomonadati</taxon>
        <taxon>Pseudomonadota</taxon>
        <taxon>Betaproteobacteria</taxon>
        <taxon>Burkholderiales</taxon>
        <taxon>Alcaligenaceae</taxon>
        <taxon>Achromobacter</taxon>
    </lineage>
</organism>
<keyword evidence="2" id="KW-1185">Reference proteome</keyword>
<sequence length="323" mass="35980">MKTKRKHGRAEHRAVGREVLLLVEKCSHCFSTYDLATGERIASVALPDYPHEFVIDSHCRYAYVGHYGVEHSGVAGPGGHSVFQIDIRASELVRTIDLSPYNRLHGLQIDAQDRLYALSEERSTLLVLDTPQTDAAPRRAVGSGGVKSRLLALSRDGQTAYCMNLLSHTVAKVRPWDPLAAPVLCQPGEKPEGCCLSADEQTLYVTNRWSNTLAAIDTASMTVKREAPSRNDPTRLYRYRDGRMLVTNYGERSLSIVDPDTLQELAHVPTEARAIALSFHPSRPLAYVSLDDDRVGLFNLETRAFESYIATQREPDVSRVVYL</sequence>
<reference evidence="1 2" key="1">
    <citation type="submission" date="2018-01" db="EMBL/GenBank/DDBJ databases">
        <title>The draft genome of an aniline degradation strain ANB-1.</title>
        <authorList>
            <person name="Zhang L."/>
            <person name="Jiang J."/>
        </authorList>
    </citation>
    <scope>NUCLEOTIDE SEQUENCE [LARGE SCALE GENOMIC DNA]</scope>
    <source>
        <strain evidence="1 2">ANB-1</strain>
    </source>
</reference>